<dbReference type="RefSeq" id="WP_184485085.1">
    <property type="nucleotide sequence ID" value="NZ_JAAEDJ010000012.1"/>
</dbReference>
<dbReference type="EMBL" id="JACIJE010000006">
    <property type="protein sequence ID" value="MBB5690378.1"/>
    <property type="molecule type" value="Genomic_DNA"/>
</dbReference>
<protein>
    <recommendedName>
        <fullName evidence="1">Glycosyltransferase 2-like domain-containing protein</fullName>
    </recommendedName>
</protein>
<dbReference type="AlphaFoldDB" id="A0A840XP56"/>
<evidence type="ECO:0000313" key="3">
    <source>
        <dbReference type="Proteomes" id="UP000562254"/>
    </source>
</evidence>
<reference evidence="2 3" key="1">
    <citation type="submission" date="2020-08" db="EMBL/GenBank/DDBJ databases">
        <title>Genomic Encyclopedia of Type Strains, Phase IV (KMG-IV): sequencing the most valuable type-strain genomes for metagenomic binning, comparative biology and taxonomic classification.</title>
        <authorList>
            <person name="Goeker M."/>
        </authorList>
    </citation>
    <scope>NUCLEOTIDE SEQUENCE [LARGE SCALE GENOMIC DNA]</scope>
    <source>
        <strain evidence="2 3">DSM 25895</strain>
    </source>
</reference>
<accession>A0A840XP56</accession>
<dbReference type="InterPro" id="IPR050834">
    <property type="entry name" value="Glycosyltransf_2"/>
</dbReference>
<sequence length="377" mass="41130">MTTGQATPRPLLYPATPIADMPPAGSPGSVAIVMRTRDRPEFLGRALDSVCAQAWRDWHLYLVNDGGPVAPVEAALAAREARLAGRVTMIRLAEPAGIAGSANAGLALAREELVAVHDDDDSWEPGFLEATVAFLAAPEHRGFVGVTTGCTLIEERLTPDGPREVRRHLWPHHRGTVDLRRALVDLQIPPIALVFRRAALAAIGPLNDALTFVSDLEFNYRLLLLGDIGFVDRLLAAYHHRVPGTDGAAANSIAAGPDRKEQHLGLRNGLLRASLAGRPEAIGALQAVLQAIEESRRASEARIAILERRLETALLALERRAADQDDTALVMRRALEEIREVAAWQRTMLRPVRWAWTRALPLRRAIARARGRSGPRP</sequence>
<dbReference type="Proteomes" id="UP000562254">
    <property type="component" value="Unassembled WGS sequence"/>
</dbReference>
<evidence type="ECO:0000313" key="2">
    <source>
        <dbReference type="EMBL" id="MBB5690378.1"/>
    </source>
</evidence>
<name>A0A840XP56_9PROT</name>
<dbReference type="InterPro" id="IPR029044">
    <property type="entry name" value="Nucleotide-diphossugar_trans"/>
</dbReference>
<evidence type="ECO:0000259" key="1">
    <source>
        <dbReference type="Pfam" id="PF00535"/>
    </source>
</evidence>
<organism evidence="2 3">
    <name type="scientific">Neoroseomonas alkaliterrae</name>
    <dbReference type="NCBI Taxonomy" id="1452450"/>
    <lineage>
        <taxon>Bacteria</taxon>
        <taxon>Pseudomonadati</taxon>
        <taxon>Pseudomonadota</taxon>
        <taxon>Alphaproteobacteria</taxon>
        <taxon>Acetobacterales</taxon>
        <taxon>Acetobacteraceae</taxon>
        <taxon>Neoroseomonas</taxon>
    </lineage>
</organism>
<gene>
    <name evidence="2" type="ORF">FHS88_002511</name>
</gene>
<comment type="caution">
    <text evidence="2">The sequence shown here is derived from an EMBL/GenBank/DDBJ whole genome shotgun (WGS) entry which is preliminary data.</text>
</comment>
<feature type="domain" description="Glycosyltransferase 2-like" evidence="1">
    <location>
        <begin position="32"/>
        <end position="158"/>
    </location>
</feature>
<dbReference type="Pfam" id="PF00535">
    <property type="entry name" value="Glycos_transf_2"/>
    <property type="match status" value="1"/>
</dbReference>
<dbReference type="CDD" id="cd00761">
    <property type="entry name" value="Glyco_tranf_GTA_type"/>
    <property type="match status" value="1"/>
</dbReference>
<proteinExistence type="predicted"/>
<dbReference type="PANTHER" id="PTHR43685">
    <property type="entry name" value="GLYCOSYLTRANSFERASE"/>
    <property type="match status" value="1"/>
</dbReference>
<dbReference type="InterPro" id="IPR001173">
    <property type="entry name" value="Glyco_trans_2-like"/>
</dbReference>
<dbReference type="Gene3D" id="3.90.550.10">
    <property type="entry name" value="Spore Coat Polysaccharide Biosynthesis Protein SpsA, Chain A"/>
    <property type="match status" value="1"/>
</dbReference>
<dbReference type="SUPFAM" id="SSF53448">
    <property type="entry name" value="Nucleotide-diphospho-sugar transferases"/>
    <property type="match status" value="1"/>
</dbReference>
<dbReference type="PANTHER" id="PTHR43685:SF11">
    <property type="entry name" value="GLYCOSYLTRANSFERASE TAGX-RELATED"/>
    <property type="match status" value="1"/>
</dbReference>
<keyword evidence="3" id="KW-1185">Reference proteome</keyword>